<comment type="similarity">
    <text evidence="3">Belongs to the RecD family. RecD2 subfamily.</text>
</comment>
<evidence type="ECO:0000259" key="4">
    <source>
        <dbReference type="SMART" id="SM00278"/>
    </source>
</evidence>
<dbReference type="Pfam" id="PF18335">
    <property type="entry name" value="SH3_13"/>
    <property type="match status" value="1"/>
</dbReference>
<dbReference type="Proteomes" id="UP000005730">
    <property type="component" value="Chromosome"/>
</dbReference>
<dbReference type="GO" id="GO:0005524">
    <property type="term" value="F:ATP binding"/>
    <property type="evidence" value="ECO:0007669"/>
    <property type="project" value="UniProtKB-UniRule"/>
</dbReference>
<dbReference type="SMART" id="SM00278">
    <property type="entry name" value="HhH1"/>
    <property type="match status" value="3"/>
</dbReference>
<feature type="domain" description="Helix-hairpin-helix DNA-binding motif class 1" evidence="4">
    <location>
        <begin position="185"/>
        <end position="204"/>
    </location>
</feature>
<gene>
    <name evidence="3" type="primary">recD2</name>
    <name evidence="5" type="ORF">TheveDRAFT_1305</name>
</gene>
<dbReference type="SUPFAM" id="SSF52540">
    <property type="entry name" value="P-loop containing nucleoside triphosphate hydrolases"/>
    <property type="match status" value="1"/>
</dbReference>
<keyword evidence="3" id="KW-0238">DNA-binding</keyword>
<accession>H0UNL0</accession>
<dbReference type="GO" id="GO:0006281">
    <property type="term" value="P:DNA repair"/>
    <property type="evidence" value="ECO:0007669"/>
    <property type="project" value="InterPro"/>
</dbReference>
<dbReference type="Gene3D" id="3.40.50.300">
    <property type="entry name" value="P-loop containing nucleotide triphosphate hydrolases"/>
    <property type="match status" value="2"/>
</dbReference>
<dbReference type="CDD" id="cd17933">
    <property type="entry name" value="DEXSc_RecD-like"/>
    <property type="match status" value="1"/>
</dbReference>
<keyword evidence="3" id="KW-0413">Isomerase</keyword>
<dbReference type="InterPro" id="IPR041451">
    <property type="entry name" value="RecD2_SH13"/>
</dbReference>
<dbReference type="Pfam" id="PF13538">
    <property type="entry name" value="UvrD_C_2"/>
    <property type="match status" value="1"/>
</dbReference>
<dbReference type="Pfam" id="PF14520">
    <property type="entry name" value="HHH_5"/>
    <property type="match status" value="1"/>
</dbReference>
<feature type="domain" description="Helix-hairpin-helix DNA-binding motif class 1" evidence="4">
    <location>
        <begin position="121"/>
        <end position="140"/>
    </location>
</feature>
<dbReference type="CDD" id="cd18809">
    <property type="entry name" value="SF1_C_RecD"/>
    <property type="match status" value="1"/>
</dbReference>
<protein>
    <recommendedName>
        <fullName evidence="3">ATP-dependent RecD2 DNA helicase</fullName>
        <ecNumber evidence="3">5.6.2.3</ecNumber>
    </recommendedName>
    <alternativeName>
        <fullName evidence="3">DNA 5'-3' helicase subunit RecD2</fullName>
    </alternativeName>
</protein>
<dbReference type="STRING" id="926567.TheveDRAFT_1305"/>
<dbReference type="EC" id="5.6.2.3" evidence="3"/>
<dbReference type="GO" id="GO:0043139">
    <property type="term" value="F:5'-3' DNA helicase activity"/>
    <property type="evidence" value="ECO:0007669"/>
    <property type="project" value="UniProtKB-UniRule"/>
</dbReference>
<dbReference type="PANTHER" id="PTHR43788">
    <property type="entry name" value="DNA2/NAM7 HELICASE FAMILY MEMBER"/>
    <property type="match status" value="1"/>
</dbReference>
<reference evidence="5 6" key="1">
    <citation type="submission" date="2011-10" db="EMBL/GenBank/DDBJ databases">
        <title>The Noncontiguous Finished genome of Thermanaerovibrio velox DSM 12556.</title>
        <authorList>
            <consortium name="US DOE Joint Genome Institute (JGI-PGF)"/>
            <person name="Lucas S."/>
            <person name="Copeland A."/>
            <person name="Lapidus A."/>
            <person name="Glavina del Rio T."/>
            <person name="Dalin E."/>
            <person name="Tice H."/>
            <person name="Bruce D."/>
            <person name="Goodwin L."/>
            <person name="Pitluck S."/>
            <person name="Peters L."/>
            <person name="Mikhailova N."/>
            <person name="Teshima H."/>
            <person name="Kyrpides N."/>
            <person name="Mavromatis K."/>
            <person name="Ivanova N."/>
            <person name="Markowitz V."/>
            <person name="Cheng J.-F."/>
            <person name="Hugenholtz P."/>
            <person name="Woyke T."/>
            <person name="Wu D."/>
            <person name="Spring S."/>
            <person name="Brambilla E.-M."/>
            <person name="Klenk H.-P."/>
            <person name="Eisen J.A."/>
        </authorList>
    </citation>
    <scope>NUCLEOTIDE SEQUENCE [LARGE SCALE GENOMIC DNA]</scope>
    <source>
        <strain evidence="5 6">DSM 12556</strain>
    </source>
</reference>
<keyword evidence="3 5" id="KW-0347">Helicase</keyword>
<dbReference type="PANTHER" id="PTHR43788:SF6">
    <property type="entry name" value="DNA HELICASE B"/>
    <property type="match status" value="1"/>
</dbReference>
<dbReference type="eggNOG" id="COG0507">
    <property type="taxonomic scope" value="Bacteria"/>
</dbReference>
<keyword evidence="6" id="KW-1185">Reference proteome</keyword>
<dbReference type="InterPro" id="IPR010994">
    <property type="entry name" value="RuvA_2-like"/>
</dbReference>
<dbReference type="SUPFAM" id="SSF47781">
    <property type="entry name" value="RuvA domain 2-like"/>
    <property type="match status" value="1"/>
</dbReference>
<dbReference type="Gene3D" id="1.10.10.2220">
    <property type="match status" value="1"/>
</dbReference>
<proteinExistence type="inferred from homology"/>
<dbReference type="InterPro" id="IPR050534">
    <property type="entry name" value="Coronavir_polyprotein_1ab"/>
</dbReference>
<dbReference type="Gene3D" id="2.30.30.940">
    <property type="match status" value="1"/>
</dbReference>
<evidence type="ECO:0000256" key="2">
    <source>
        <dbReference type="ARBA" id="ARBA00022840"/>
    </source>
</evidence>
<dbReference type="InterPro" id="IPR029493">
    <property type="entry name" value="RecD2-like_HHH"/>
</dbReference>
<evidence type="ECO:0000256" key="3">
    <source>
        <dbReference type="HAMAP-Rule" id="MF_01488"/>
    </source>
</evidence>
<evidence type="ECO:0000256" key="1">
    <source>
        <dbReference type="ARBA" id="ARBA00022741"/>
    </source>
</evidence>
<dbReference type="GO" id="GO:0009338">
    <property type="term" value="C:exodeoxyribonuclease V complex"/>
    <property type="evidence" value="ECO:0007669"/>
    <property type="project" value="TreeGrafter"/>
</dbReference>
<evidence type="ECO:0000313" key="6">
    <source>
        <dbReference type="Proteomes" id="UP000005730"/>
    </source>
</evidence>
<dbReference type="InterPro" id="IPR027417">
    <property type="entry name" value="P-loop_NTPase"/>
</dbReference>
<dbReference type="InterPro" id="IPR055446">
    <property type="entry name" value="RecD2_N_OB"/>
</dbReference>
<dbReference type="InterPro" id="IPR027785">
    <property type="entry name" value="UvrD-like_helicase_C"/>
</dbReference>
<comment type="function">
    <text evidence="3">DNA-dependent ATPase and ATP-dependent 5'-3' DNA helicase. Has no activity on blunt DNA or DNA with 3'-overhangs, requires at least 10 bases of 5'-ssDNA for helicase activity.</text>
</comment>
<dbReference type="GO" id="GO:0016887">
    <property type="term" value="F:ATP hydrolysis activity"/>
    <property type="evidence" value="ECO:0007669"/>
    <property type="project" value="RHEA"/>
</dbReference>
<keyword evidence="1 3" id="KW-0547">Nucleotide-binding</keyword>
<dbReference type="Pfam" id="PF23139">
    <property type="entry name" value="OB_YrrC"/>
    <property type="match status" value="1"/>
</dbReference>
<feature type="domain" description="Helix-hairpin-helix DNA-binding motif class 1" evidence="4">
    <location>
        <begin position="86"/>
        <end position="107"/>
    </location>
</feature>
<dbReference type="GO" id="GO:0006310">
    <property type="term" value="P:DNA recombination"/>
    <property type="evidence" value="ECO:0007669"/>
    <property type="project" value="InterPro"/>
</dbReference>
<feature type="binding site" evidence="3">
    <location>
        <begin position="348"/>
        <end position="352"/>
    </location>
    <ligand>
        <name>ATP</name>
        <dbReference type="ChEBI" id="CHEBI:30616"/>
    </ligand>
</feature>
<keyword evidence="2 3" id="KW-0067">ATP-binding</keyword>
<comment type="catalytic activity">
    <reaction evidence="3">
        <text>ATP + H2O = ADP + phosphate + H(+)</text>
        <dbReference type="Rhea" id="RHEA:13065"/>
        <dbReference type="ChEBI" id="CHEBI:15377"/>
        <dbReference type="ChEBI" id="CHEBI:15378"/>
        <dbReference type="ChEBI" id="CHEBI:30616"/>
        <dbReference type="ChEBI" id="CHEBI:43474"/>
        <dbReference type="ChEBI" id="CHEBI:456216"/>
        <dbReference type="EC" id="5.6.2.3"/>
    </reaction>
</comment>
<dbReference type="HAMAP" id="MF_01488">
    <property type="entry name" value="RecD2"/>
    <property type="match status" value="1"/>
</dbReference>
<name>H0UNL0_9BACT</name>
<dbReference type="InterPro" id="IPR006345">
    <property type="entry name" value="RecD2"/>
</dbReference>
<dbReference type="InterPro" id="IPR003583">
    <property type="entry name" value="Hlx-hairpin-Hlx_DNA-bd_motif"/>
</dbReference>
<dbReference type="Gene3D" id="1.10.150.20">
    <property type="entry name" value="5' to 3' exonuclease, C-terminal subdomain"/>
    <property type="match status" value="1"/>
</dbReference>
<dbReference type="AlphaFoldDB" id="H0UNL0"/>
<dbReference type="HOGENOM" id="CLU_007524_0_3_0"/>
<keyword evidence="3" id="KW-0378">Hydrolase</keyword>
<dbReference type="GO" id="GO:0017116">
    <property type="term" value="F:single-stranded DNA helicase activity"/>
    <property type="evidence" value="ECO:0007669"/>
    <property type="project" value="TreeGrafter"/>
</dbReference>
<dbReference type="EMBL" id="CM001377">
    <property type="protein sequence ID" value="EHM10425.1"/>
    <property type="molecule type" value="Genomic_DNA"/>
</dbReference>
<dbReference type="OrthoDB" id="9803432at2"/>
<sequence length="723" mass="79295">MTPDLDRIRGEVLEVSYRDDLTGYTVAKVVTPEGETVTVVGSFPLIMAGERLSLLGRWGRHQRYGLQFRAEKLRVEMPVSEEGLVRYLSSGLLPGVGPSVARRIVEAFGGDTLEVLDNHPERLLEVPGIGAKRLDEIRRRWEEHRHRRHVMMEIMDYGIGFSMADRIFCAYGDLAPQVIRNNPYQLAYDVKGIGFVTADQIAKGMGFDDHAPERLDAGLVFVLRRSIDDGHSMLPQEDLLRGAERLLNVRADLLSQRLELLCQMGTLEREILGGMECIYHPFLRRAEEEVARAVMDLAASGGPRLKWELDLMISALEGQWGMTLEGPQREAVKGALSHRIFVITGGPGTGKTTLLRFTAALCESMGLEVLLMAPTGRAAKRMSEVTGLEASTVHRALGYDPRSGGFQRGSGAPLEADVVVVDEFSMVDLPLFHGLLSALGDGCSLVLVGDVNQLPSIGPGTVLNDLISSGAVPKVELSGVFRQAEESLVVSNSYRILRGEELEMPSLDDGFDFAFVEEEDPIAAAELVAELVGYEIPRRTGLDPMWDVQVLTPMHKGEVGARALCLRLQEVLNPSGEPLRRGEGAIRRGDKVIQLKNDYDLDIYNGDIGIVREAQGDGLVLDFEGRPVKVGADGERNIALAYALTIHKSQGSEYPAVVVPVLSQHSSMLKRNLLYTALTRAKRLAVLVGSRRAVSMAVKVKSDVCRYGALKWRLSSLIKGGSL</sequence>
<dbReference type="eggNOG" id="COG1948">
    <property type="taxonomic scope" value="Bacteria"/>
</dbReference>
<dbReference type="Pfam" id="PF13245">
    <property type="entry name" value="AAA_19"/>
    <property type="match status" value="1"/>
</dbReference>
<dbReference type="GO" id="GO:0003677">
    <property type="term" value="F:DNA binding"/>
    <property type="evidence" value="ECO:0007669"/>
    <property type="project" value="UniProtKB-UniRule"/>
</dbReference>
<evidence type="ECO:0000313" key="5">
    <source>
        <dbReference type="EMBL" id="EHM10425.1"/>
    </source>
</evidence>
<organism evidence="5 6">
    <name type="scientific">Thermanaerovibrio velox DSM 12556</name>
    <dbReference type="NCBI Taxonomy" id="926567"/>
    <lineage>
        <taxon>Bacteria</taxon>
        <taxon>Thermotogati</taxon>
        <taxon>Synergistota</taxon>
        <taxon>Synergistia</taxon>
        <taxon>Synergistales</taxon>
        <taxon>Synergistaceae</taxon>
        <taxon>Thermanaerovibrio</taxon>
    </lineage>
</organism>
<dbReference type="Pfam" id="PF14490">
    <property type="entry name" value="HHH_RecD2"/>
    <property type="match status" value="1"/>
</dbReference>
<dbReference type="NCBIfam" id="TIGR01448">
    <property type="entry name" value="recD_rel"/>
    <property type="match status" value="1"/>
</dbReference>
<dbReference type="RefSeq" id="WP_006583919.1">
    <property type="nucleotide sequence ID" value="NZ_CM001377.1"/>
</dbReference>